<feature type="domain" description="PTS EIIC type-3" evidence="10">
    <location>
        <begin position="8"/>
        <end position="395"/>
    </location>
</feature>
<evidence type="ECO:0000256" key="2">
    <source>
        <dbReference type="ARBA" id="ARBA00022448"/>
    </source>
</evidence>
<reference evidence="11 12" key="1">
    <citation type="submission" date="2018-08" db="EMBL/GenBank/DDBJ databases">
        <title>A genome reference for cultivated species of the human gut microbiota.</title>
        <authorList>
            <person name="Zou Y."/>
            <person name="Xue W."/>
            <person name="Luo G."/>
        </authorList>
    </citation>
    <scope>NUCLEOTIDE SEQUENCE [LARGE SCALE GENOMIC DNA]</scope>
    <source>
        <strain evidence="11 12">TF08-11</strain>
    </source>
</reference>
<feature type="transmembrane region" description="Helical" evidence="9">
    <location>
        <begin position="195"/>
        <end position="215"/>
    </location>
</feature>
<evidence type="ECO:0000256" key="7">
    <source>
        <dbReference type="ARBA" id="ARBA00023136"/>
    </source>
</evidence>
<dbReference type="InterPro" id="IPR051088">
    <property type="entry name" value="PTS_Sugar-EIIC/EIIB"/>
</dbReference>
<accession>A0A3E3E6S0</accession>
<feature type="transmembrane region" description="Helical" evidence="9">
    <location>
        <begin position="301"/>
        <end position="322"/>
    </location>
</feature>
<feature type="transmembrane region" description="Helical" evidence="9">
    <location>
        <begin position="35"/>
        <end position="58"/>
    </location>
</feature>
<feature type="transmembrane region" description="Helical" evidence="9">
    <location>
        <begin position="93"/>
        <end position="110"/>
    </location>
</feature>
<proteinExistence type="predicted"/>
<dbReference type="EMBL" id="QUSK01000004">
    <property type="protein sequence ID" value="RGD77644.1"/>
    <property type="molecule type" value="Genomic_DNA"/>
</dbReference>
<feature type="transmembrane region" description="Helical" evidence="9">
    <location>
        <begin position="265"/>
        <end position="289"/>
    </location>
</feature>
<dbReference type="GO" id="GO:1902815">
    <property type="term" value="P:N,N'-diacetylchitobiose import"/>
    <property type="evidence" value="ECO:0007669"/>
    <property type="project" value="TreeGrafter"/>
</dbReference>
<dbReference type="InterPro" id="IPR003352">
    <property type="entry name" value="PTS_EIIC"/>
</dbReference>
<dbReference type="GO" id="GO:0009401">
    <property type="term" value="P:phosphoenolpyruvate-dependent sugar phosphotransferase system"/>
    <property type="evidence" value="ECO:0007669"/>
    <property type="project" value="InterPro"/>
</dbReference>
<dbReference type="InterPro" id="IPR004796">
    <property type="entry name" value="PTS_IIC_cello"/>
</dbReference>
<evidence type="ECO:0000313" key="11">
    <source>
        <dbReference type="EMBL" id="RGD77644.1"/>
    </source>
</evidence>
<keyword evidence="2 8" id="KW-0813">Transport</keyword>
<organism evidence="11 12">
    <name type="scientific">Faecalicoccus pleomorphus</name>
    <dbReference type="NCBI Taxonomy" id="1323"/>
    <lineage>
        <taxon>Bacteria</taxon>
        <taxon>Bacillati</taxon>
        <taxon>Bacillota</taxon>
        <taxon>Erysipelotrichia</taxon>
        <taxon>Erysipelotrichales</taxon>
        <taxon>Erysipelotrichaceae</taxon>
        <taxon>Faecalicoccus</taxon>
    </lineage>
</organism>
<comment type="function">
    <text evidence="8">The phosphoenolpyruvate-dependent sugar phosphotransferase system (PTS), a major carbohydrate active -transport system, catalyzes the phosphorylation of incoming sugar substrates concomitant with their translocation across the cell membrane.</text>
</comment>
<dbReference type="GO" id="GO:0005886">
    <property type="term" value="C:plasma membrane"/>
    <property type="evidence" value="ECO:0007669"/>
    <property type="project" value="UniProtKB-SubCell"/>
</dbReference>
<evidence type="ECO:0000256" key="8">
    <source>
        <dbReference type="PIRNR" id="PIRNR006351"/>
    </source>
</evidence>
<evidence type="ECO:0000259" key="10">
    <source>
        <dbReference type="PROSITE" id="PS51105"/>
    </source>
</evidence>
<evidence type="ECO:0000256" key="6">
    <source>
        <dbReference type="ARBA" id="ARBA00022989"/>
    </source>
</evidence>
<feature type="transmembrane region" description="Helical" evidence="9">
    <location>
        <begin position="222"/>
        <end position="245"/>
    </location>
</feature>
<dbReference type="PROSITE" id="PS51105">
    <property type="entry name" value="PTS_EIIC_TYPE_3"/>
    <property type="match status" value="1"/>
</dbReference>
<feature type="transmembrane region" description="Helical" evidence="9">
    <location>
        <begin position="170"/>
        <end position="189"/>
    </location>
</feature>
<evidence type="ECO:0000256" key="1">
    <source>
        <dbReference type="ARBA" id="ARBA00004651"/>
    </source>
</evidence>
<dbReference type="Pfam" id="PF02378">
    <property type="entry name" value="PTS_EIIC"/>
    <property type="match status" value="1"/>
</dbReference>
<feature type="transmembrane region" description="Helical" evidence="9">
    <location>
        <begin position="328"/>
        <end position="352"/>
    </location>
</feature>
<comment type="caution">
    <text evidence="11">The sequence shown here is derived from an EMBL/GenBank/DDBJ whole genome shotgun (WGS) entry which is preliminary data.</text>
</comment>
<comment type="subcellular location">
    <subcellularLocation>
        <location evidence="1">Cell membrane</location>
        <topology evidence="1">Multi-pass membrane protein</topology>
    </subcellularLocation>
</comment>
<dbReference type="PANTHER" id="PTHR33989">
    <property type="match status" value="1"/>
</dbReference>
<keyword evidence="6 9" id="KW-1133">Transmembrane helix</keyword>
<evidence type="ECO:0000256" key="9">
    <source>
        <dbReference type="SAM" id="Phobius"/>
    </source>
</evidence>
<dbReference type="GO" id="GO:0008982">
    <property type="term" value="F:protein-N(PI)-phosphohistidine-sugar phosphotransferase activity"/>
    <property type="evidence" value="ECO:0007669"/>
    <property type="project" value="UniProtKB-UniRule"/>
</dbReference>
<dbReference type="RefSeq" id="WP_117445552.1">
    <property type="nucleotide sequence ID" value="NZ_JADNBU010000013.1"/>
</dbReference>
<keyword evidence="7 8" id="KW-0472">Membrane</keyword>
<dbReference type="Proteomes" id="UP000260721">
    <property type="component" value="Unassembled WGS sequence"/>
</dbReference>
<sequence length="412" mass="45728">MNRFMKWLAESFAPTMNRWFSKPWLAAVSNCMQKIIPFILTGSLIYFYNVFVSFFPSLPDLSPILNYSFMLITMIVAFMMANQCMEKLNHPGYTTNAGIAAICILFMAVTPKGDSADSLSAFMGNLGPSGIAVGMVIGLFVSFVFHLWGKLHFLEDSSVPDFVTGWINTIIPNVLCLAIGMIVVFNFGINLVDVILGVFMPISNILSTLPGFILYSFIMGFFYTLGVSTWLWGAISTPVFMINIQQNIDAVAAGNAATQIVTSEAVFTLAFITMGGVCCTLGLNLLMCFSKSKQLKMLGRVFLAPSIFNINEPIMFGAPVVFNPLLMLPAWINAIIGPVYVWVLMSTGLLNIPSKMIQVGQIPAPFCSVMVTQDMRALLWWAILFVIYIAIWYPFFKVYEKQKLQEESQQAA</sequence>
<dbReference type="AlphaFoldDB" id="A0A3E3E6S0"/>
<feature type="transmembrane region" description="Helical" evidence="9">
    <location>
        <begin position="378"/>
        <end position="396"/>
    </location>
</feature>
<keyword evidence="4 8" id="KW-0762">Sugar transport</keyword>
<evidence type="ECO:0000256" key="5">
    <source>
        <dbReference type="ARBA" id="ARBA00022692"/>
    </source>
</evidence>
<keyword evidence="5 9" id="KW-0812">Transmembrane</keyword>
<evidence type="ECO:0000256" key="4">
    <source>
        <dbReference type="ARBA" id="ARBA00022597"/>
    </source>
</evidence>
<name>A0A3E3E6S0_9FIRM</name>
<gene>
    <name evidence="11" type="ORF">DXC78_02420</name>
</gene>
<evidence type="ECO:0000256" key="3">
    <source>
        <dbReference type="ARBA" id="ARBA00022475"/>
    </source>
</evidence>
<keyword evidence="3 8" id="KW-1003">Cell membrane</keyword>
<dbReference type="PIRSF" id="PIRSF006351">
    <property type="entry name" value="PTS_EIIC-Cellobiose"/>
    <property type="match status" value="1"/>
</dbReference>
<evidence type="ECO:0000313" key="12">
    <source>
        <dbReference type="Proteomes" id="UP000260721"/>
    </source>
</evidence>
<dbReference type="PANTHER" id="PTHR33989:SF4">
    <property type="entry name" value="PTS SYSTEM N,N'-DIACETYLCHITOBIOSE-SPECIFIC EIIC COMPONENT"/>
    <property type="match status" value="1"/>
</dbReference>
<dbReference type="InterPro" id="IPR004501">
    <property type="entry name" value="PTS_EIIC_3"/>
</dbReference>
<feature type="transmembrane region" description="Helical" evidence="9">
    <location>
        <begin position="64"/>
        <end position="81"/>
    </location>
</feature>
<protein>
    <recommendedName>
        <fullName evidence="8">Permease IIC component</fullName>
    </recommendedName>
</protein>
<feature type="transmembrane region" description="Helical" evidence="9">
    <location>
        <begin position="130"/>
        <end position="149"/>
    </location>
</feature>